<proteinExistence type="predicted"/>
<dbReference type="InterPro" id="IPR048883">
    <property type="entry name" value="Nup188_N-subdom_III"/>
</dbReference>
<comment type="subcellular location">
    <subcellularLocation>
        <location evidence="1">Nucleus</location>
        <location evidence="1">Nuclear pore complex</location>
    </subcellularLocation>
</comment>
<evidence type="ECO:0000256" key="1">
    <source>
        <dbReference type="ARBA" id="ARBA00004567"/>
    </source>
</evidence>
<evidence type="ECO:0000256" key="7">
    <source>
        <dbReference type="ARBA" id="ARBA00023242"/>
    </source>
</evidence>
<protein>
    <recommendedName>
        <fullName evidence="13">Nucleoporin subcomplex protein binding to Pom34-domain-containing protein</fullName>
    </recommendedName>
</protein>
<evidence type="ECO:0008006" key="13">
    <source>
        <dbReference type="Google" id="ProtNLM"/>
    </source>
</evidence>
<name>A0A8E2J4B8_9APHY</name>
<evidence type="ECO:0000256" key="6">
    <source>
        <dbReference type="ARBA" id="ARBA00023132"/>
    </source>
</evidence>
<keyword evidence="12" id="KW-1185">Reference proteome</keyword>
<dbReference type="PANTHER" id="PTHR31431:SF1">
    <property type="entry name" value="NUCLEOPORIN NUP188"/>
    <property type="match status" value="1"/>
</dbReference>
<dbReference type="PANTHER" id="PTHR31431">
    <property type="entry name" value="NUCLEOPORIN NUP188 HOMOLOG"/>
    <property type="match status" value="1"/>
</dbReference>
<keyword evidence="5" id="KW-0811">Translocation</keyword>
<keyword evidence="4" id="KW-0653">Protein transport</keyword>
<evidence type="ECO:0000256" key="4">
    <source>
        <dbReference type="ARBA" id="ARBA00022927"/>
    </source>
</evidence>
<dbReference type="GO" id="GO:0017056">
    <property type="term" value="F:structural constituent of nuclear pore"/>
    <property type="evidence" value="ECO:0007669"/>
    <property type="project" value="InterPro"/>
</dbReference>
<dbReference type="GO" id="GO:0006405">
    <property type="term" value="P:RNA export from nucleus"/>
    <property type="evidence" value="ECO:0007669"/>
    <property type="project" value="TreeGrafter"/>
</dbReference>
<keyword evidence="3" id="KW-0509">mRNA transport</keyword>
<organism evidence="11 12">
    <name type="scientific">Obba rivulosa</name>
    <dbReference type="NCBI Taxonomy" id="1052685"/>
    <lineage>
        <taxon>Eukaryota</taxon>
        <taxon>Fungi</taxon>
        <taxon>Dikarya</taxon>
        <taxon>Basidiomycota</taxon>
        <taxon>Agaricomycotina</taxon>
        <taxon>Agaricomycetes</taxon>
        <taxon>Polyporales</taxon>
        <taxon>Gelatoporiaceae</taxon>
        <taxon>Obba</taxon>
    </lineage>
</organism>
<dbReference type="GO" id="GO:0006606">
    <property type="term" value="P:protein import into nucleus"/>
    <property type="evidence" value="ECO:0007669"/>
    <property type="project" value="TreeGrafter"/>
</dbReference>
<keyword evidence="7" id="KW-0539">Nucleus</keyword>
<evidence type="ECO:0000313" key="12">
    <source>
        <dbReference type="Proteomes" id="UP000250043"/>
    </source>
</evidence>
<evidence type="ECO:0000259" key="9">
    <source>
        <dbReference type="Pfam" id="PF18378"/>
    </source>
</evidence>
<evidence type="ECO:0000256" key="3">
    <source>
        <dbReference type="ARBA" id="ARBA00022816"/>
    </source>
</evidence>
<reference evidence="11 12" key="1">
    <citation type="submission" date="2016-07" db="EMBL/GenBank/DDBJ databases">
        <title>Draft genome of the white-rot fungus Obba rivulosa 3A-2.</title>
        <authorList>
            <consortium name="DOE Joint Genome Institute"/>
            <person name="Miettinen O."/>
            <person name="Riley R."/>
            <person name="Acob R."/>
            <person name="Barry K."/>
            <person name="Cullen D."/>
            <person name="De Vries R."/>
            <person name="Hainaut M."/>
            <person name="Hatakka A."/>
            <person name="Henrissat B."/>
            <person name="Hilden K."/>
            <person name="Kuo R."/>
            <person name="Labutti K."/>
            <person name="Lipzen A."/>
            <person name="Makela M.R."/>
            <person name="Sandor L."/>
            <person name="Spatafora J.W."/>
            <person name="Grigoriev I.V."/>
            <person name="Hibbett D.S."/>
        </authorList>
    </citation>
    <scope>NUCLEOTIDE SEQUENCE [LARGE SCALE GENOMIC DNA]</scope>
    <source>
        <strain evidence="11 12">3A-2</strain>
    </source>
</reference>
<dbReference type="InterPro" id="IPR041634">
    <property type="entry name" value="Nup188_C"/>
</dbReference>
<dbReference type="Pfam" id="PF21093">
    <property type="entry name" value="Nup188_N-subdom_III"/>
    <property type="match status" value="1"/>
</dbReference>
<dbReference type="GO" id="GO:0044611">
    <property type="term" value="C:nuclear pore inner ring"/>
    <property type="evidence" value="ECO:0007669"/>
    <property type="project" value="TreeGrafter"/>
</dbReference>
<dbReference type="OrthoDB" id="102511at2759"/>
<dbReference type="EMBL" id="KV722343">
    <property type="protein sequence ID" value="OCH94502.1"/>
    <property type="molecule type" value="Genomic_DNA"/>
</dbReference>
<keyword evidence="6" id="KW-0906">Nuclear pore complex</keyword>
<dbReference type="Pfam" id="PF18378">
    <property type="entry name" value="Nup188_C"/>
    <property type="match status" value="1"/>
</dbReference>
<dbReference type="Gene3D" id="1.25.10.70">
    <property type="match status" value="1"/>
</dbReference>
<feature type="domain" description="Nuclear pore protein Nup188 C-terminal" evidence="9">
    <location>
        <begin position="1480"/>
        <end position="1647"/>
    </location>
</feature>
<accession>A0A8E2J4B8</accession>
<evidence type="ECO:0000313" key="11">
    <source>
        <dbReference type="EMBL" id="OCH94502.1"/>
    </source>
</evidence>
<dbReference type="Proteomes" id="UP000250043">
    <property type="component" value="Unassembled WGS sequence"/>
</dbReference>
<evidence type="ECO:0000256" key="8">
    <source>
        <dbReference type="SAM" id="MobiDB-lite"/>
    </source>
</evidence>
<dbReference type="InterPro" id="IPR044840">
    <property type="entry name" value="Nup188"/>
</dbReference>
<feature type="region of interest" description="Disordered" evidence="8">
    <location>
        <begin position="1958"/>
        <end position="1978"/>
    </location>
</feature>
<keyword evidence="2" id="KW-0813">Transport</keyword>
<evidence type="ECO:0000256" key="2">
    <source>
        <dbReference type="ARBA" id="ARBA00022448"/>
    </source>
</evidence>
<feature type="domain" description="Nucleoporin Nup188 N-terminal subdomain III" evidence="10">
    <location>
        <begin position="686"/>
        <end position="1105"/>
    </location>
</feature>
<dbReference type="GO" id="GO:0051028">
    <property type="term" value="P:mRNA transport"/>
    <property type="evidence" value="ECO:0007669"/>
    <property type="project" value="UniProtKB-KW"/>
</dbReference>
<evidence type="ECO:0000259" key="10">
    <source>
        <dbReference type="Pfam" id="PF21093"/>
    </source>
</evidence>
<sequence length="2035" mass="224619">MSGESSKRSDLIDVTYQNLHFILSGRAEGTSLAQIADILRPRIPQLRNIREPFGTPNDASKKKVDSGSVALRDGVILRVEDADKEYVFAVSRKFGIDEVDALVLLRSLFYNEGLSSKIGADPDSNMVDELLERITPFYHAERLAMLRVLEPLFRANENPDDPLYAIASEFLPQIVPDGTAFAETLITEYDRRTKAPLPEGANTDPRQASAWAKQNAKEQLVMLEVLFWTMFSYAPCAGPLVVRIFETAYDTGLGSRQQNSTLLLDEEGVQLQQDSAALWILITIEVLELERVAEPGGIEIAADPADKNIYWASPESLKRIHELVVSHGDSHYACTFVAWAYVLSRLAQVIGQMKEVPESYAKFFESLLPQLDRSYSKDREATHILMAKTALDPDVGLFNLILTLLTGSPLFVTSVALRTGSSVTDPNAVAFRSVLKGLVMSIVELVPVELIPDFDTLVEVWIALFGRSESQPVAGICKQFWTSDWSLGIARRAILDVARSRFHIQPRPLIRLLRALTAAGFLETDPLSPADYSQDLGALSEDRMVCAEHVFVYLNSLPTYTQVVHVSQCTGAHAPYDKVPDRNGSSGLVYINLRPIKLPGGSILAPKSVGQLLSGDGSDLVVVCWQHQHSGWKVLLELLTDYVNRTRLQSGTSGSRMSTAPGQRGGHSLVTLRLEDIGVEMDPASYEAVITDILDLIRSVVQDNPSLAERLLKSLESGDPVVSHTAKEAQPPDLVQLTTMILEGALAQPERQRRGSPKTALITSAMSVLAALLPLPKYSPRVWLYIRSTTSLFGSDKAVGVVSSVLAAERLTGHYTMTLALLHLVQQLFDEASSSVIMVMQHNPKLQPVKEEVLLRAARFVHSEIWVEHMGWKYAQLGDRFEIGRRVSSFYSQLLKQASPTLKDGPFTSLSRAIVDALLFKASTSTVNPLVSAVTNAGAMFKLLSASRRYTDARRLIFLLQCHLILIRVLLTFKQKSPISDKSCLLEQMLCASVGGNVSSFDGAPARTDPVDALAGFVKQRDMGDNVRVEAMRVLFALCSSLSVSQDSPPTIIGHLSDPEATVSSLVRVIQHPYDDALLRNAVWNFIILAVDKEPALARLFVTGRFRVQEPQVSEKGKGKEKATDQPDKPKAPGAFVIACEMLAEWRQFWEVNPQLLASLVRFLDVVWQHGHEHKASLEDARKTFGVFEHLAAILREELGPAPDYRTEEFVTLDGVQRSNLHEPVSSYAYRATLKSHTAHIIATDIKMHLESVKGDPRSQKPASYTALEDMFKAEEDLSELVAEAASSVYDPALYDELIAQVNAVFPALKMEQLQMQELIVERDFGDDFAFSKTLLQLRLQPFVTSGYDGIMHEALKKLTSINLNLSLAHVQTALTQSWQALLLQTVPYLRSNSIRPVFLSMAASISGDLSMEKRSGDMMSAIHSARLSLLLSLLEVAWFSAIDKGAEIDNFIRLVQNVRGILLNNALPPAKSFLGQYTAPFHRPLLQIIYFCARHSRSLARRPKVLNAEQRLAISALLDTTLILTIDALRMTFDSARVRLDLELDQDLELLVAVFEQCTRPDLNPSPTLWLTRCQETDVIRASLQLFSGMDLVGLSDTALLRTRKQPLYAPQVLTFHMALASIPAAAERLASGGILAAYSENPLSSAARAGMIDVILPELPGERSPAHFAYCTMLAIIAGVVTALGQHSHYFDEEASGLIQFYGDQIHRAMSWTIGEPITLPLLEEMEQIVNLFSAMAHDHTHASGSEAVKSVLQFFTSDALLLLQQLNYALTHPNHLASLIEPITAEEKSAMDADQDKSSVTTPSEVVDPVKRPFLARIVHRLFRLSASILSTLVTISRAETVLIGEPEDWPIDQALIVPHSKVVPGEPASLGTLLELGNCSLDVLRRLVDRPAAQAVVKGVKTEKALDVHDIVATTRLNLEAAVLYAVTQLAMWLSKPEFDATPNEMDLDDALAESQAPESVKERRARRQSSMSLAERLRRGMTGEMAADLQSLLNKAKPIVAKSETVMGEKDVDILQVLSQFVHERISVPS</sequence>
<gene>
    <name evidence="11" type="ORF">OBBRIDRAFT_123418</name>
</gene>
<evidence type="ECO:0000256" key="5">
    <source>
        <dbReference type="ARBA" id="ARBA00023010"/>
    </source>
</evidence>